<protein>
    <recommendedName>
        <fullName evidence="1">Myb/SANT-like DNA-binding domain-containing protein</fullName>
    </recommendedName>
</protein>
<dbReference type="AlphaFoldDB" id="A0A151WZC9"/>
<feature type="domain" description="Myb/SANT-like DNA-binding" evidence="1">
    <location>
        <begin position="3"/>
        <end position="87"/>
    </location>
</feature>
<name>A0A151WZC9_9HYME</name>
<dbReference type="InterPro" id="IPR044822">
    <property type="entry name" value="Myb_DNA-bind_4"/>
</dbReference>
<evidence type="ECO:0000313" key="2">
    <source>
        <dbReference type="EMBL" id="KYQ53229.1"/>
    </source>
</evidence>
<reference evidence="2 3" key="1">
    <citation type="submission" date="2015-09" db="EMBL/GenBank/DDBJ databases">
        <title>Trachymyrmex zeteki WGS genome.</title>
        <authorList>
            <person name="Nygaard S."/>
            <person name="Hu H."/>
            <person name="Boomsma J."/>
            <person name="Zhang G."/>
        </authorList>
    </citation>
    <scope>NUCLEOTIDE SEQUENCE [LARGE SCALE GENOMIC DNA]</scope>
    <source>
        <strain evidence="2">Tzet28-1</strain>
        <tissue evidence="2">Whole body</tissue>
    </source>
</reference>
<dbReference type="Pfam" id="PF13837">
    <property type="entry name" value="Myb_DNA-bind_4"/>
    <property type="match status" value="1"/>
</dbReference>
<gene>
    <name evidence="2" type="ORF">ALC60_07632</name>
</gene>
<evidence type="ECO:0000259" key="1">
    <source>
        <dbReference type="Pfam" id="PF13837"/>
    </source>
</evidence>
<evidence type="ECO:0000313" key="3">
    <source>
        <dbReference type="Proteomes" id="UP000075809"/>
    </source>
</evidence>
<dbReference type="Proteomes" id="UP000075809">
    <property type="component" value="Unassembled WGS sequence"/>
</dbReference>
<accession>A0A151WZC9</accession>
<sequence length="165" mass="19955">FVWTKQNTKLLLRKYFEMKDMFNDPKTKKKSLWNVNDFKLKNYNVTEDILDRKMRNLKQSYRNLKDNNKKTGRGTISWEWYEIMEDIFKEDRTMNINTTLSSIDYSGKRMDVEHINSPIPSTSTCKVVQIFKSTCLDMEITDDLKEHKSLFVRYIYKNSYIFLKK</sequence>
<proteinExistence type="predicted"/>
<feature type="non-terminal residue" evidence="2">
    <location>
        <position position="1"/>
    </location>
</feature>
<keyword evidence="3" id="KW-1185">Reference proteome</keyword>
<dbReference type="Gene3D" id="1.10.10.60">
    <property type="entry name" value="Homeodomain-like"/>
    <property type="match status" value="1"/>
</dbReference>
<organism evidence="2 3">
    <name type="scientific">Mycetomoellerius zeteki</name>
    <dbReference type="NCBI Taxonomy" id="64791"/>
    <lineage>
        <taxon>Eukaryota</taxon>
        <taxon>Metazoa</taxon>
        <taxon>Ecdysozoa</taxon>
        <taxon>Arthropoda</taxon>
        <taxon>Hexapoda</taxon>
        <taxon>Insecta</taxon>
        <taxon>Pterygota</taxon>
        <taxon>Neoptera</taxon>
        <taxon>Endopterygota</taxon>
        <taxon>Hymenoptera</taxon>
        <taxon>Apocrita</taxon>
        <taxon>Aculeata</taxon>
        <taxon>Formicoidea</taxon>
        <taxon>Formicidae</taxon>
        <taxon>Myrmicinae</taxon>
        <taxon>Mycetomoellerius</taxon>
    </lineage>
</organism>
<dbReference type="EMBL" id="KQ982645">
    <property type="protein sequence ID" value="KYQ53229.1"/>
    <property type="molecule type" value="Genomic_DNA"/>
</dbReference>